<evidence type="ECO:0000313" key="2">
    <source>
        <dbReference type="EMBL" id="TBO31543.1"/>
    </source>
</evidence>
<dbReference type="Proteomes" id="UP000292120">
    <property type="component" value="Unassembled WGS sequence"/>
</dbReference>
<evidence type="ECO:0000259" key="1">
    <source>
        <dbReference type="Pfam" id="PF14339"/>
    </source>
</evidence>
<dbReference type="InterPro" id="IPR011044">
    <property type="entry name" value="Quino_amine_DH_bsu"/>
</dbReference>
<dbReference type="SUPFAM" id="SSF50969">
    <property type="entry name" value="YVTN repeat-like/Quinoprotein amine dehydrogenase"/>
    <property type="match status" value="1"/>
</dbReference>
<comment type="caution">
    <text evidence="2">The sequence shown here is derived from an EMBL/GenBank/DDBJ whole genome shotgun (WGS) entry which is preliminary data.</text>
</comment>
<reference evidence="2 3" key="1">
    <citation type="submission" date="2019-02" db="EMBL/GenBank/DDBJ databases">
        <title>Aquabacterium sp. strain KMB7.</title>
        <authorList>
            <person name="Chen W.-M."/>
        </authorList>
    </citation>
    <scope>NUCLEOTIDE SEQUENCE [LARGE SCALE GENOMIC DNA]</scope>
    <source>
        <strain evidence="2 3">KMB7</strain>
    </source>
</reference>
<keyword evidence="3" id="KW-1185">Reference proteome</keyword>
<dbReference type="InterPro" id="IPR025507">
    <property type="entry name" value="DUF4394"/>
</dbReference>
<gene>
    <name evidence="2" type="ORF">EYS42_09080</name>
</gene>
<dbReference type="AlphaFoldDB" id="A0A4Q9H1A8"/>
<evidence type="ECO:0000313" key="3">
    <source>
        <dbReference type="Proteomes" id="UP000292120"/>
    </source>
</evidence>
<feature type="domain" description="DUF4394" evidence="1">
    <location>
        <begin position="10"/>
        <end position="255"/>
    </location>
</feature>
<sequence length="258" mass="27281">MVGVTAANVLVSFNASEPGKVLTRLNLQGMNPGETFLGIDFRVAKGQLFGLTDQGRLLRIDTEKGTVSAVGTPVKLPEGEAWGVDFNPTVDRIRVVNDKGRNLRLHPDTGAQVDGDANTSGVQEDGTLMYSATDLLGGQRTRIVAAGYTYNKTNEKITTNYAIDAATGYLAIQGSIEGAATVISPNTGKLQAVGPLLIERFDDASFDIADTNNSAYLVTHRRNGGSNRFYEVNLGSGQARLIGAVGEGQPLKGLAIVP</sequence>
<dbReference type="OrthoDB" id="531718at2"/>
<organism evidence="2 3">
    <name type="scientific">Aquabacterium lacunae</name>
    <dbReference type="NCBI Taxonomy" id="2528630"/>
    <lineage>
        <taxon>Bacteria</taxon>
        <taxon>Pseudomonadati</taxon>
        <taxon>Pseudomonadota</taxon>
        <taxon>Betaproteobacteria</taxon>
        <taxon>Burkholderiales</taxon>
        <taxon>Aquabacterium</taxon>
    </lineage>
</organism>
<dbReference type="Pfam" id="PF14339">
    <property type="entry name" value="DUF4394"/>
    <property type="match status" value="1"/>
</dbReference>
<name>A0A4Q9H1A8_9BURK</name>
<protein>
    <submittedName>
        <fullName evidence="2">DUF4394 domain-containing protein</fullName>
    </submittedName>
</protein>
<dbReference type="EMBL" id="SIXI01000003">
    <property type="protein sequence ID" value="TBO31543.1"/>
    <property type="molecule type" value="Genomic_DNA"/>
</dbReference>
<proteinExistence type="predicted"/>
<accession>A0A4Q9H1A8</accession>